<dbReference type="Proteomes" id="UP000019249">
    <property type="component" value="Unassembled WGS sequence"/>
</dbReference>
<keyword evidence="2" id="KW-0472">Membrane</keyword>
<dbReference type="Gene3D" id="1.25.40.10">
    <property type="entry name" value="Tetratricopeptide repeat domain"/>
    <property type="match status" value="1"/>
</dbReference>
<feature type="transmembrane region" description="Helical" evidence="2">
    <location>
        <begin position="208"/>
        <end position="227"/>
    </location>
</feature>
<evidence type="ECO:0000313" key="4">
    <source>
        <dbReference type="Proteomes" id="UP000019249"/>
    </source>
</evidence>
<evidence type="ECO:0008006" key="5">
    <source>
        <dbReference type="Google" id="ProtNLM"/>
    </source>
</evidence>
<feature type="transmembrane region" description="Helical" evidence="2">
    <location>
        <begin position="272"/>
        <end position="298"/>
    </location>
</feature>
<name>A0ABN0RFJ5_9LIST</name>
<feature type="transmembrane region" description="Helical" evidence="2">
    <location>
        <begin position="233"/>
        <end position="251"/>
    </location>
</feature>
<evidence type="ECO:0000256" key="1">
    <source>
        <dbReference type="SAM" id="MobiDB-lite"/>
    </source>
</evidence>
<dbReference type="EMBL" id="AODF01000014">
    <property type="protein sequence ID" value="EUJ32053.1"/>
    <property type="molecule type" value="Genomic_DNA"/>
</dbReference>
<evidence type="ECO:0000256" key="2">
    <source>
        <dbReference type="SAM" id="Phobius"/>
    </source>
</evidence>
<sequence length="363" mass="40978">MVLENPSHFAGYLCLAYMDWICQDLDEASRNIELALSYNQNILESYQVGIEIYVARGNHRRVTELARAGLLLDYTAAEFYAALAEHHAGSYREKAALYQEALKYAPERIDYMGRLAFYLFQIDPRDKQILALQNLALAREPMFEANLVYFADISYARGDFEAAREFARKLCVIDPENPDYQALAAKMQLTKNPFWSIYERTRLLTHRIPIPVTAGFVILYAVVFLVLLRYIGYTSVLMLVVPLVIIIAAIISKTDEPGKMGIQDRQNRYVRLPIAIVLLIGLLIPAGVRVAGTVLQYAKEVRQEQRITTVRQQQVSKATIAGETASTEESRRRVPSESDNALFFKGVSANRSDTSALPNGEPN</sequence>
<proteinExistence type="predicted"/>
<protein>
    <recommendedName>
        <fullName evidence="5">Tetratricopeptide repeat protein</fullName>
    </recommendedName>
</protein>
<feature type="region of interest" description="Disordered" evidence="1">
    <location>
        <begin position="319"/>
        <end position="340"/>
    </location>
</feature>
<keyword evidence="4" id="KW-1185">Reference proteome</keyword>
<keyword evidence="2" id="KW-0812">Transmembrane</keyword>
<dbReference type="InterPro" id="IPR011990">
    <property type="entry name" value="TPR-like_helical_dom_sf"/>
</dbReference>
<accession>A0ABN0RFJ5</accession>
<comment type="caution">
    <text evidence="3">The sequence shown here is derived from an EMBL/GenBank/DDBJ whole genome shotgun (WGS) entry which is preliminary data.</text>
</comment>
<gene>
    <name evidence="3" type="ORF">MFLO_07697</name>
</gene>
<organism evidence="3 4">
    <name type="scientific">Listeria floridensis FSL S10-1187</name>
    <dbReference type="NCBI Taxonomy" id="1265817"/>
    <lineage>
        <taxon>Bacteria</taxon>
        <taxon>Bacillati</taxon>
        <taxon>Bacillota</taxon>
        <taxon>Bacilli</taxon>
        <taxon>Bacillales</taxon>
        <taxon>Listeriaceae</taxon>
        <taxon>Listeria</taxon>
    </lineage>
</organism>
<keyword evidence="2" id="KW-1133">Transmembrane helix</keyword>
<evidence type="ECO:0000313" key="3">
    <source>
        <dbReference type="EMBL" id="EUJ32053.1"/>
    </source>
</evidence>
<reference evidence="3 4" key="1">
    <citation type="journal article" date="2014" name="Int. J. Syst. Evol. Microbiol.">
        <title>Listeria floridensis sp. nov., Listeria aquatica sp. nov., Listeria cornellensis sp. nov., Listeria riparia sp. nov. and Listeria grandensis sp. nov., from agricultural and natural environments.</title>
        <authorList>
            <person name="den Bakker H.C."/>
            <person name="Warchocki S."/>
            <person name="Wright E.M."/>
            <person name="Allred A.F."/>
            <person name="Ahlstrom C."/>
            <person name="Manuel C.S."/>
            <person name="Stasiewicz M.J."/>
            <person name="Burrell A."/>
            <person name="Roof S."/>
            <person name="Strawn L."/>
            <person name="Fortes E.D."/>
            <person name="Nightingale K.K."/>
            <person name="Kephart D."/>
            <person name="Wiedmann M."/>
        </authorList>
    </citation>
    <scope>NUCLEOTIDE SEQUENCE [LARGE SCALE GENOMIC DNA]</scope>
    <source>
        <strain evidence="3 4">FSL S10-1187</strain>
    </source>
</reference>
<dbReference type="SUPFAM" id="SSF48452">
    <property type="entry name" value="TPR-like"/>
    <property type="match status" value="1"/>
</dbReference>